<name>A0AAU8LU37_9BACT</name>
<dbReference type="InterPro" id="IPR002716">
    <property type="entry name" value="PIN_dom"/>
</dbReference>
<gene>
    <name evidence="2" type="ORF">Q3M24_19150</name>
</gene>
<organism evidence="2">
    <name type="scientific">Candidatus Electrothrix aestuarii</name>
    <dbReference type="NCBI Taxonomy" id="3062594"/>
    <lineage>
        <taxon>Bacteria</taxon>
        <taxon>Pseudomonadati</taxon>
        <taxon>Thermodesulfobacteriota</taxon>
        <taxon>Desulfobulbia</taxon>
        <taxon>Desulfobulbales</taxon>
        <taxon>Desulfobulbaceae</taxon>
        <taxon>Candidatus Electrothrix</taxon>
    </lineage>
</organism>
<evidence type="ECO:0000259" key="1">
    <source>
        <dbReference type="Pfam" id="PF10130"/>
    </source>
</evidence>
<feature type="domain" description="PIN" evidence="1">
    <location>
        <begin position="38"/>
        <end position="98"/>
    </location>
</feature>
<dbReference type="AlphaFoldDB" id="A0AAU8LU37"/>
<dbReference type="Pfam" id="PF10130">
    <property type="entry name" value="PIN_2"/>
    <property type="match status" value="1"/>
</dbReference>
<proteinExistence type="predicted"/>
<dbReference type="KEGG" id="eaj:Q3M24_19150"/>
<dbReference type="SUPFAM" id="SSF88723">
    <property type="entry name" value="PIN domain-like"/>
    <property type="match status" value="1"/>
</dbReference>
<evidence type="ECO:0000313" key="2">
    <source>
        <dbReference type="EMBL" id="XCN72389.1"/>
    </source>
</evidence>
<reference evidence="2" key="2">
    <citation type="submission" date="2024-06" db="EMBL/GenBank/DDBJ databases">
        <authorList>
            <person name="Plum-Jensen L.E."/>
            <person name="Schramm A."/>
            <person name="Marshall I.P.G."/>
        </authorList>
    </citation>
    <scope>NUCLEOTIDE SEQUENCE</scope>
    <source>
        <strain evidence="2">Rat1</strain>
    </source>
</reference>
<dbReference type="InterPro" id="IPR029060">
    <property type="entry name" value="PIN-like_dom_sf"/>
</dbReference>
<sequence length="118" mass="13476">MWKARVNKNATRETLRVGRLSGYRNCFRFNPPVGRFVLQLFSNVTVVPNLLLSETSLEQAYQLCREIDEKDTVYVAAAIELDLVLVTNDRVLYSGLRERNFSGIALLNDVVDTLPRMP</sequence>
<reference evidence="2" key="1">
    <citation type="journal article" date="2024" name="Syst. Appl. Microbiol.">
        <title>First single-strain enrichments of Electrothrix cable bacteria, description of E. aestuarii sp. nov. and E. rattekaaiensis sp. nov., and proposal of a cable bacteria taxonomy following the rules of the SeqCode.</title>
        <authorList>
            <person name="Plum-Jensen L.E."/>
            <person name="Schramm A."/>
            <person name="Marshall I.P.G."/>
        </authorList>
    </citation>
    <scope>NUCLEOTIDE SEQUENCE</scope>
    <source>
        <strain evidence="2">Rat1</strain>
    </source>
</reference>
<dbReference type="EMBL" id="CP159373">
    <property type="protein sequence ID" value="XCN72389.1"/>
    <property type="molecule type" value="Genomic_DNA"/>
</dbReference>
<protein>
    <submittedName>
        <fullName evidence="2">PIN domain-containing protein</fullName>
    </submittedName>
</protein>
<accession>A0AAU8LU37</accession>